<evidence type="ECO:0000313" key="2">
    <source>
        <dbReference type="EMBL" id="MPC45208.1"/>
    </source>
</evidence>
<feature type="compositionally biased region" description="Polar residues" evidence="1">
    <location>
        <begin position="35"/>
        <end position="47"/>
    </location>
</feature>
<sequence>MPAAPQGGHHVTPRAKCQQMAPPAVTDGLEYEAITSRTNNDTQSISNDETHRSPGEPMQ</sequence>
<feature type="compositionally biased region" description="Basic and acidic residues" evidence="1">
    <location>
        <begin position="48"/>
        <end position="59"/>
    </location>
</feature>
<feature type="region of interest" description="Disordered" evidence="1">
    <location>
        <begin position="1"/>
        <end position="59"/>
    </location>
</feature>
<evidence type="ECO:0000256" key="1">
    <source>
        <dbReference type="SAM" id="MobiDB-lite"/>
    </source>
</evidence>
<name>A0A5B7FJR6_PORTR</name>
<accession>A0A5B7FJR6</accession>
<dbReference type="EMBL" id="VSRR010006626">
    <property type="protein sequence ID" value="MPC45208.1"/>
    <property type="molecule type" value="Genomic_DNA"/>
</dbReference>
<dbReference type="Proteomes" id="UP000324222">
    <property type="component" value="Unassembled WGS sequence"/>
</dbReference>
<gene>
    <name evidence="2" type="ORF">E2C01_038900</name>
</gene>
<comment type="caution">
    <text evidence="2">The sequence shown here is derived from an EMBL/GenBank/DDBJ whole genome shotgun (WGS) entry which is preliminary data.</text>
</comment>
<protein>
    <submittedName>
        <fullName evidence="2">Uncharacterized protein</fullName>
    </submittedName>
</protein>
<evidence type="ECO:0000313" key="3">
    <source>
        <dbReference type="Proteomes" id="UP000324222"/>
    </source>
</evidence>
<dbReference type="AlphaFoldDB" id="A0A5B7FJR6"/>
<proteinExistence type="predicted"/>
<reference evidence="2 3" key="1">
    <citation type="submission" date="2019-05" db="EMBL/GenBank/DDBJ databases">
        <title>Another draft genome of Portunus trituberculatus and its Hox gene families provides insights of decapod evolution.</title>
        <authorList>
            <person name="Jeong J.-H."/>
            <person name="Song I."/>
            <person name="Kim S."/>
            <person name="Choi T."/>
            <person name="Kim D."/>
            <person name="Ryu S."/>
            <person name="Kim W."/>
        </authorList>
    </citation>
    <scope>NUCLEOTIDE SEQUENCE [LARGE SCALE GENOMIC DNA]</scope>
    <source>
        <tissue evidence="2">Muscle</tissue>
    </source>
</reference>
<keyword evidence="3" id="KW-1185">Reference proteome</keyword>
<organism evidence="2 3">
    <name type="scientific">Portunus trituberculatus</name>
    <name type="common">Swimming crab</name>
    <name type="synonym">Neptunus trituberculatus</name>
    <dbReference type="NCBI Taxonomy" id="210409"/>
    <lineage>
        <taxon>Eukaryota</taxon>
        <taxon>Metazoa</taxon>
        <taxon>Ecdysozoa</taxon>
        <taxon>Arthropoda</taxon>
        <taxon>Crustacea</taxon>
        <taxon>Multicrustacea</taxon>
        <taxon>Malacostraca</taxon>
        <taxon>Eumalacostraca</taxon>
        <taxon>Eucarida</taxon>
        <taxon>Decapoda</taxon>
        <taxon>Pleocyemata</taxon>
        <taxon>Brachyura</taxon>
        <taxon>Eubrachyura</taxon>
        <taxon>Portunoidea</taxon>
        <taxon>Portunidae</taxon>
        <taxon>Portuninae</taxon>
        <taxon>Portunus</taxon>
    </lineage>
</organism>